<dbReference type="PANTHER" id="PTHR21394">
    <property type="entry name" value="MAU2 CHROMATID COHESION FACTOR HOMOLOG"/>
    <property type="match status" value="1"/>
</dbReference>
<dbReference type="GO" id="GO:0005634">
    <property type="term" value="C:nucleus"/>
    <property type="evidence" value="ECO:0007669"/>
    <property type="project" value="UniProtKB-SubCell"/>
</dbReference>
<keyword evidence="3" id="KW-0132">Cell division</keyword>
<comment type="subcellular location">
    <subcellularLocation>
        <location evidence="1">Nucleus</location>
    </subcellularLocation>
</comment>
<reference evidence="9 10" key="1">
    <citation type="journal article" date="2019" name="PLoS Genet.">
        <title>Convergent evolution of linked mating-type loci in basidiomycete fungi.</title>
        <authorList>
            <person name="Sun S."/>
            <person name="Coelho M.A."/>
            <person name="Heitman J."/>
            <person name="Nowrousian M."/>
        </authorList>
    </citation>
    <scope>NUCLEOTIDE SEQUENCE [LARGE SCALE GENOMIC DNA]</scope>
    <source>
        <strain evidence="9 10">CBS 4282</strain>
    </source>
</reference>
<keyword evidence="7" id="KW-0131">Cell cycle</keyword>
<accession>A0A7D8Z4R2</accession>
<evidence type="ECO:0000256" key="4">
    <source>
        <dbReference type="ARBA" id="ARBA00022776"/>
    </source>
</evidence>
<evidence type="ECO:0000256" key="7">
    <source>
        <dbReference type="ARBA" id="ARBA00023306"/>
    </source>
</evidence>
<evidence type="ECO:0000256" key="5">
    <source>
        <dbReference type="ARBA" id="ARBA00022829"/>
    </source>
</evidence>
<organism evidence="9 10">
    <name type="scientific">Vanrija humicola</name>
    <name type="common">Yeast</name>
    <name type="synonym">Cryptococcus humicola</name>
    <dbReference type="NCBI Taxonomy" id="5417"/>
    <lineage>
        <taxon>Eukaryota</taxon>
        <taxon>Fungi</taxon>
        <taxon>Dikarya</taxon>
        <taxon>Basidiomycota</taxon>
        <taxon>Agaricomycotina</taxon>
        <taxon>Tremellomycetes</taxon>
        <taxon>Trichosporonales</taxon>
        <taxon>Trichosporonaceae</taxon>
        <taxon>Vanrija</taxon>
    </lineage>
</organism>
<evidence type="ECO:0000256" key="6">
    <source>
        <dbReference type="ARBA" id="ARBA00023242"/>
    </source>
</evidence>
<proteinExistence type="inferred from homology"/>
<keyword evidence="5" id="KW-0159">Chromosome partition</keyword>
<feature type="region of interest" description="Disordered" evidence="8">
    <location>
        <begin position="1"/>
        <end position="22"/>
    </location>
</feature>
<dbReference type="Proteomes" id="UP000473826">
    <property type="component" value="Unassembled WGS sequence"/>
</dbReference>
<comment type="caution">
    <text evidence="9">The sequence shown here is derived from an EMBL/GenBank/DDBJ whole genome shotgun (WGS) entry which is preliminary data.</text>
</comment>
<dbReference type="GO" id="GO:0007064">
    <property type="term" value="P:mitotic sister chromatid cohesion"/>
    <property type="evidence" value="ECO:0007669"/>
    <property type="project" value="InterPro"/>
</dbReference>
<dbReference type="GO" id="GO:0051301">
    <property type="term" value="P:cell division"/>
    <property type="evidence" value="ECO:0007669"/>
    <property type="project" value="UniProtKB-KW"/>
</dbReference>
<comment type="similarity">
    <text evidence="2">Belongs to the SCC4/mau-2 family.</text>
</comment>
<dbReference type="AlphaFoldDB" id="A0A7D8Z4R2"/>
<evidence type="ECO:0008006" key="11">
    <source>
        <dbReference type="Google" id="ProtNLM"/>
    </source>
</evidence>
<gene>
    <name evidence="9" type="ORF">VHUM_01751</name>
</gene>
<sequence length="392" mass="43233">MRLTQPPPEPTAGGSSSVATRPKSPQSLAWKASLTAHFLLLRALYQGRIGEDNKVKLVLKSLYNLIDDSTDKGYLDAMRESGGIVEVRTPSGPPQSLYVQSTPINVLYTLTYLTTIVSRREFLGSSATCRTLVHSRAMREWEDVARADDFWDSGFSQVHGLAEALRMRKVMATLKAEGMMEEALAHIIRSSFAEADKVLTDTVRHLRRCNLFNSHLPQLSLLYAQFTHVLGLSDSAVRYYRAAQSMITPGSELRLVVDVGLLSASGGLEGLRDSHERSQYVNMLADACRSGNNALLSAVGSFLSSLTETERVISKRFLSNAYELARKGNLNVLHCLIFAFTTGAHVYGDSERQLKQLESGRSIAQMLGGMDRADNVGQTILGLWYAVKLRGE</sequence>
<name>A0A7D8Z4R2_VANHU</name>
<keyword evidence="10" id="KW-1185">Reference proteome</keyword>
<dbReference type="Pfam" id="PF10345">
    <property type="entry name" value="Cohesin_load"/>
    <property type="match status" value="1"/>
</dbReference>
<evidence type="ECO:0000256" key="3">
    <source>
        <dbReference type="ARBA" id="ARBA00022618"/>
    </source>
</evidence>
<dbReference type="EMBL" id="QKWK01000004">
    <property type="protein sequence ID" value="TXT11000.1"/>
    <property type="molecule type" value="Genomic_DNA"/>
</dbReference>
<dbReference type="GO" id="GO:0007059">
    <property type="term" value="P:chromosome segregation"/>
    <property type="evidence" value="ECO:0007669"/>
    <property type="project" value="UniProtKB-KW"/>
</dbReference>
<evidence type="ECO:0000256" key="1">
    <source>
        <dbReference type="ARBA" id="ARBA00004123"/>
    </source>
</evidence>
<dbReference type="InterPro" id="IPR019440">
    <property type="entry name" value="MAU2"/>
</dbReference>
<feature type="compositionally biased region" description="Pro residues" evidence="8">
    <location>
        <begin position="1"/>
        <end position="10"/>
    </location>
</feature>
<feature type="compositionally biased region" description="Polar residues" evidence="8">
    <location>
        <begin position="13"/>
        <end position="22"/>
    </location>
</feature>
<keyword evidence="4" id="KW-0498">Mitosis</keyword>
<dbReference type="OrthoDB" id="5565328at2759"/>
<evidence type="ECO:0000313" key="10">
    <source>
        <dbReference type="Proteomes" id="UP000473826"/>
    </source>
</evidence>
<keyword evidence="6" id="KW-0539">Nucleus</keyword>
<evidence type="ECO:0000256" key="8">
    <source>
        <dbReference type="SAM" id="MobiDB-lite"/>
    </source>
</evidence>
<evidence type="ECO:0000313" key="9">
    <source>
        <dbReference type="EMBL" id="TXT11000.1"/>
    </source>
</evidence>
<protein>
    <recommendedName>
        <fullName evidence="11">Anaphase-promoting complex subunit 5</fullName>
    </recommendedName>
</protein>
<evidence type="ECO:0000256" key="2">
    <source>
        <dbReference type="ARBA" id="ARBA00008585"/>
    </source>
</evidence>